<accession>A0A226D466</accession>
<dbReference type="Proteomes" id="UP000198287">
    <property type="component" value="Unassembled WGS sequence"/>
</dbReference>
<sequence>MFGSRRSSKLQRYPSADYEFHPGSDFELILTKSEFRPGEMVTFQVNARNGNAVRLNLYTQLMQTAVFLQRGKFSAEKTEVGSILSTRVESVKLIRDEMPIKIVPWEVDNGVAQIYQSPIVATTIVATTGGSCNESRNLFPQAVPFNRSLLTTEFDNLPPHYSMLSLRSPFSGSSETHVAPDGISE</sequence>
<gene>
    <name evidence="1" type="ORF">Fcan01_26087</name>
</gene>
<evidence type="ECO:0000313" key="1">
    <source>
        <dbReference type="EMBL" id="OXA39056.1"/>
    </source>
</evidence>
<dbReference type="AlphaFoldDB" id="A0A226D466"/>
<organism evidence="1 2">
    <name type="scientific">Folsomia candida</name>
    <name type="common">Springtail</name>
    <dbReference type="NCBI Taxonomy" id="158441"/>
    <lineage>
        <taxon>Eukaryota</taxon>
        <taxon>Metazoa</taxon>
        <taxon>Ecdysozoa</taxon>
        <taxon>Arthropoda</taxon>
        <taxon>Hexapoda</taxon>
        <taxon>Collembola</taxon>
        <taxon>Entomobryomorpha</taxon>
        <taxon>Isotomoidea</taxon>
        <taxon>Isotomidae</taxon>
        <taxon>Proisotominae</taxon>
        <taxon>Folsomia</taxon>
    </lineage>
</organism>
<reference evidence="1 2" key="1">
    <citation type="submission" date="2015-12" db="EMBL/GenBank/DDBJ databases">
        <title>The genome of Folsomia candida.</title>
        <authorList>
            <person name="Faddeeva A."/>
            <person name="Derks M.F."/>
            <person name="Anvar Y."/>
            <person name="Smit S."/>
            <person name="Van Straalen N."/>
            <person name="Roelofs D."/>
        </authorList>
    </citation>
    <scope>NUCLEOTIDE SEQUENCE [LARGE SCALE GENOMIC DNA]</scope>
    <source>
        <strain evidence="1 2">VU population</strain>
        <tissue evidence="1">Whole body</tissue>
    </source>
</reference>
<name>A0A226D466_FOLCA</name>
<evidence type="ECO:0000313" key="2">
    <source>
        <dbReference type="Proteomes" id="UP000198287"/>
    </source>
</evidence>
<protein>
    <submittedName>
        <fullName evidence="1">WASH complex subunit 7</fullName>
    </submittedName>
</protein>
<dbReference type="EMBL" id="LNIX01000041">
    <property type="protein sequence ID" value="OXA39056.1"/>
    <property type="molecule type" value="Genomic_DNA"/>
</dbReference>
<comment type="caution">
    <text evidence="1">The sequence shown here is derived from an EMBL/GenBank/DDBJ whole genome shotgun (WGS) entry which is preliminary data.</text>
</comment>
<proteinExistence type="predicted"/>
<keyword evidence="2" id="KW-1185">Reference proteome</keyword>